<dbReference type="InterPro" id="IPR052337">
    <property type="entry name" value="SAT4-like"/>
</dbReference>
<evidence type="ECO:0000256" key="5">
    <source>
        <dbReference type="ARBA" id="ARBA00038359"/>
    </source>
</evidence>
<evidence type="ECO:0000313" key="8">
    <source>
        <dbReference type="EMBL" id="PSN71464.1"/>
    </source>
</evidence>
<dbReference type="STRING" id="1448308.A0A2T2P1A4"/>
<feature type="transmembrane region" description="Helical" evidence="6">
    <location>
        <begin position="261"/>
        <end position="281"/>
    </location>
</feature>
<evidence type="ECO:0000256" key="4">
    <source>
        <dbReference type="ARBA" id="ARBA00023136"/>
    </source>
</evidence>
<keyword evidence="9" id="KW-1185">Reference proteome</keyword>
<evidence type="ECO:0000313" key="9">
    <source>
        <dbReference type="Proteomes" id="UP000240883"/>
    </source>
</evidence>
<proteinExistence type="inferred from homology"/>
<evidence type="ECO:0000259" key="7">
    <source>
        <dbReference type="Pfam" id="PF20684"/>
    </source>
</evidence>
<feature type="domain" description="Rhodopsin" evidence="7">
    <location>
        <begin position="45"/>
        <end position="286"/>
    </location>
</feature>
<dbReference type="GO" id="GO:0016020">
    <property type="term" value="C:membrane"/>
    <property type="evidence" value="ECO:0007669"/>
    <property type="project" value="UniProtKB-SubCell"/>
</dbReference>
<comment type="subcellular location">
    <subcellularLocation>
        <location evidence="1">Membrane</location>
        <topology evidence="1">Multi-pass membrane protein</topology>
    </subcellularLocation>
</comment>
<evidence type="ECO:0000256" key="1">
    <source>
        <dbReference type="ARBA" id="ARBA00004141"/>
    </source>
</evidence>
<dbReference type="OrthoDB" id="3934549at2759"/>
<feature type="transmembrane region" description="Helical" evidence="6">
    <location>
        <begin position="138"/>
        <end position="161"/>
    </location>
</feature>
<dbReference type="InterPro" id="IPR049326">
    <property type="entry name" value="Rhodopsin_dom_fungi"/>
</dbReference>
<dbReference type="PANTHER" id="PTHR33048">
    <property type="entry name" value="PTH11-LIKE INTEGRAL MEMBRANE PROTEIN (AFU_ORTHOLOGUE AFUA_5G11245)"/>
    <property type="match status" value="1"/>
</dbReference>
<gene>
    <name evidence="8" type="ORF">BS50DRAFT_618472</name>
</gene>
<feature type="transmembrane region" description="Helical" evidence="6">
    <location>
        <begin position="30"/>
        <end position="49"/>
    </location>
</feature>
<dbReference type="Proteomes" id="UP000240883">
    <property type="component" value="Unassembled WGS sequence"/>
</dbReference>
<dbReference type="PANTHER" id="PTHR33048:SF146">
    <property type="entry name" value="INTEGRAL MEMBRANE PROTEIN"/>
    <property type="match status" value="1"/>
</dbReference>
<feature type="transmembrane region" description="Helical" evidence="6">
    <location>
        <begin position="103"/>
        <end position="126"/>
    </location>
</feature>
<keyword evidence="3 6" id="KW-1133">Transmembrane helix</keyword>
<feature type="transmembrane region" description="Helical" evidence="6">
    <location>
        <begin position="221"/>
        <end position="241"/>
    </location>
</feature>
<feature type="transmembrane region" description="Helical" evidence="6">
    <location>
        <begin position="61"/>
        <end position="83"/>
    </location>
</feature>
<dbReference type="AlphaFoldDB" id="A0A2T2P1A4"/>
<evidence type="ECO:0000256" key="2">
    <source>
        <dbReference type="ARBA" id="ARBA00022692"/>
    </source>
</evidence>
<accession>A0A2T2P1A4</accession>
<reference evidence="8 9" key="1">
    <citation type="journal article" date="2018" name="Front. Microbiol.">
        <title>Genome-Wide Analysis of Corynespora cassiicola Leaf Fall Disease Putative Effectors.</title>
        <authorList>
            <person name="Lopez D."/>
            <person name="Ribeiro S."/>
            <person name="Label P."/>
            <person name="Fumanal B."/>
            <person name="Venisse J.S."/>
            <person name="Kohler A."/>
            <person name="de Oliveira R.R."/>
            <person name="Labutti K."/>
            <person name="Lipzen A."/>
            <person name="Lail K."/>
            <person name="Bauer D."/>
            <person name="Ohm R.A."/>
            <person name="Barry K.W."/>
            <person name="Spatafora J."/>
            <person name="Grigoriev I.V."/>
            <person name="Martin F.M."/>
            <person name="Pujade-Renaud V."/>
        </authorList>
    </citation>
    <scope>NUCLEOTIDE SEQUENCE [LARGE SCALE GENOMIC DNA]</scope>
    <source>
        <strain evidence="8 9">Philippines</strain>
    </source>
</reference>
<comment type="similarity">
    <text evidence="5">Belongs to the SAT4 family.</text>
</comment>
<protein>
    <recommendedName>
        <fullName evidence="7">Rhodopsin domain-containing protein</fullName>
    </recommendedName>
</protein>
<evidence type="ECO:0000256" key="6">
    <source>
        <dbReference type="SAM" id="Phobius"/>
    </source>
</evidence>
<feature type="transmembrane region" description="Helical" evidence="6">
    <location>
        <begin position="193"/>
        <end position="214"/>
    </location>
</feature>
<keyword evidence="4 6" id="KW-0472">Membrane</keyword>
<name>A0A2T2P1A4_CORCC</name>
<keyword evidence="2 6" id="KW-0812">Transmembrane</keyword>
<evidence type="ECO:0000256" key="3">
    <source>
        <dbReference type="ARBA" id="ARBA00022989"/>
    </source>
</evidence>
<dbReference type="EMBL" id="KZ678131">
    <property type="protein sequence ID" value="PSN71464.1"/>
    <property type="molecule type" value="Genomic_DNA"/>
</dbReference>
<organism evidence="8 9">
    <name type="scientific">Corynespora cassiicola Philippines</name>
    <dbReference type="NCBI Taxonomy" id="1448308"/>
    <lineage>
        <taxon>Eukaryota</taxon>
        <taxon>Fungi</taxon>
        <taxon>Dikarya</taxon>
        <taxon>Ascomycota</taxon>
        <taxon>Pezizomycotina</taxon>
        <taxon>Dothideomycetes</taxon>
        <taxon>Pleosporomycetidae</taxon>
        <taxon>Pleosporales</taxon>
        <taxon>Corynesporascaceae</taxon>
        <taxon>Corynespora</taxon>
    </lineage>
</organism>
<sequence>MSDKSTAPPPPPPLAVPDGGDENRAASLVAIYWVEGFLAITIVSLRMYARYLTKNYGWDDWTMVITLFFQIVLAAFVTTYAMAGGTRHLYYLKPNDMFEVLKWSYAFQCWGIFACTPAKLSVALLINRIMRPFRGWRFWVLVVSITLMIIINTLDSIFTYVQCDPPKALWDKTITDAKCWHPSIQTNISIAQAAYNVFVDGILAVIPATILWSLQMPIKQKICLCILLGLGLFAAVAGSIKTSLLANLGKREDLTWEMYELIIWAGTENFVVLFCGCIPPLKPLWDKLMASGNPLKSLHFSHGTRNRDRGLIEGQKENVFEIASKSSVKSSVSVPIPPNTQNGTYHVI</sequence>
<dbReference type="Pfam" id="PF20684">
    <property type="entry name" value="Fung_rhodopsin"/>
    <property type="match status" value="1"/>
</dbReference>